<keyword evidence="2" id="KW-1185">Reference proteome</keyword>
<dbReference type="RefSeq" id="WP_012692807.1">
    <property type="nucleotide sequence ID" value="NC_012526.1"/>
</dbReference>
<protein>
    <submittedName>
        <fullName evidence="1">Uncharacterized protein</fullName>
    </submittedName>
</protein>
<reference evidence="1 2" key="1">
    <citation type="journal article" date="2009" name="PLoS Genet.">
        <title>Alliance of proteomics and genomics to unravel the specificities of Sahara bacterium Deinococcus deserti.</title>
        <authorList>
            <person name="de Groot A."/>
            <person name="Dulermo R."/>
            <person name="Ortet P."/>
            <person name="Blanchard L."/>
            <person name="Guerin P."/>
            <person name="Fernandez B."/>
            <person name="Vacherie B."/>
            <person name="Dossat C."/>
            <person name="Jolivet E."/>
            <person name="Siguier P."/>
            <person name="Chandler M."/>
            <person name="Barakat M."/>
            <person name="Dedieu A."/>
            <person name="Barbe V."/>
            <person name="Heulin T."/>
            <person name="Sommer S."/>
            <person name="Achouak W."/>
            <person name="Armengaud J."/>
        </authorList>
    </citation>
    <scope>NUCLEOTIDE SEQUENCE [LARGE SCALE GENOMIC DNA]</scope>
    <source>
        <strain evidence="2">DSM 17065 / CIP 109153 / LMG 22923 / VCD115</strain>
    </source>
</reference>
<organism evidence="1 2">
    <name type="scientific">Deinococcus deserti (strain DSM 17065 / CIP 109153 / LMG 22923 / VCD115)</name>
    <dbReference type="NCBI Taxonomy" id="546414"/>
    <lineage>
        <taxon>Bacteria</taxon>
        <taxon>Thermotogati</taxon>
        <taxon>Deinococcota</taxon>
        <taxon>Deinococci</taxon>
        <taxon>Deinococcales</taxon>
        <taxon>Deinococcaceae</taxon>
        <taxon>Deinococcus</taxon>
    </lineage>
</organism>
<evidence type="ECO:0000313" key="2">
    <source>
        <dbReference type="Proteomes" id="UP000002208"/>
    </source>
</evidence>
<name>C1D1G0_DEIDV</name>
<dbReference type="HOGENOM" id="CLU_097087_0_0_0"/>
<dbReference type="OrthoDB" id="71291at2"/>
<dbReference type="KEGG" id="ddr:Deide_08161"/>
<proteinExistence type="predicted"/>
<evidence type="ECO:0000313" key="1">
    <source>
        <dbReference type="EMBL" id="ACO45684.1"/>
    </source>
</evidence>
<gene>
    <name evidence="1" type="ordered locus">Deide_08161</name>
</gene>
<dbReference type="Proteomes" id="UP000002208">
    <property type="component" value="Chromosome"/>
</dbReference>
<sequence>MNSGEPPSQTIQDLQLAMTAGDFPRALATLEVLSPEHRQQAAPLALQLGRPRLAAAWTDIPVVRAAALLRLGEAAAALEALREQEHAARPAALRARAAWQQQSSGAITEAEEARRLAQAEGDAAALVAVATLRGEQRLSDPFAALRALAEGLKVAEMTGDPADAHLLAVLGHAQLRLGSSKGRRTAEKGLERSLPGSPARVLALLALEQPEEALTQAKAGELAPVWWRGFMPSGSASASGTAHTAVDG</sequence>
<dbReference type="EMBL" id="CP001114">
    <property type="protein sequence ID" value="ACO45684.1"/>
    <property type="molecule type" value="Genomic_DNA"/>
</dbReference>
<dbReference type="AlphaFoldDB" id="C1D1G0"/>
<dbReference type="PaxDb" id="546414-Deide_08161"/>
<dbReference type="STRING" id="546414.Deide_08161"/>
<accession>C1D1G0</accession>